<protein>
    <submittedName>
        <fullName evidence="2">Uncharacterized protein</fullName>
    </submittedName>
</protein>
<evidence type="ECO:0000313" key="3">
    <source>
        <dbReference type="Proteomes" id="UP000823388"/>
    </source>
</evidence>
<dbReference type="AlphaFoldDB" id="A0A8T0S9W4"/>
<feature type="region of interest" description="Disordered" evidence="1">
    <location>
        <begin position="1"/>
        <end position="37"/>
    </location>
</feature>
<comment type="caution">
    <text evidence="2">The sequence shown here is derived from an EMBL/GenBank/DDBJ whole genome shotgun (WGS) entry which is preliminary data.</text>
</comment>
<proteinExistence type="predicted"/>
<accession>A0A8T0S9W4</accession>
<reference evidence="2" key="1">
    <citation type="submission" date="2020-05" db="EMBL/GenBank/DDBJ databases">
        <title>WGS assembly of Panicum virgatum.</title>
        <authorList>
            <person name="Lovell J.T."/>
            <person name="Jenkins J."/>
            <person name="Shu S."/>
            <person name="Juenger T.E."/>
            <person name="Schmutz J."/>
        </authorList>
    </citation>
    <scope>NUCLEOTIDE SEQUENCE</scope>
    <source>
        <strain evidence="2">AP13</strain>
    </source>
</reference>
<feature type="compositionally biased region" description="Basic residues" evidence="1">
    <location>
        <begin position="10"/>
        <end position="26"/>
    </location>
</feature>
<name>A0A8T0S9W4_PANVG</name>
<evidence type="ECO:0000256" key="1">
    <source>
        <dbReference type="SAM" id="MobiDB-lite"/>
    </source>
</evidence>
<keyword evidence="3" id="KW-1185">Reference proteome</keyword>
<feature type="compositionally biased region" description="Basic and acidic residues" evidence="1">
    <location>
        <begin position="27"/>
        <end position="37"/>
    </location>
</feature>
<dbReference type="Proteomes" id="UP000823388">
    <property type="component" value="Chromosome 5K"/>
</dbReference>
<gene>
    <name evidence="2" type="ORF">PVAP13_5KG050415</name>
</gene>
<sequence>MPGPTPPCRPRPRRLCPHSRAQRAWRKQGDSKHGDSRGCRVRPLLAVPGRARARACAFELGGGCCLVGGWGQPPQRGLADAGCPPASALLPAQRHPSSIQAAIKSIRCRLQVLGRRSSSVGLLLVYWLQYRLLCWVTSRVLVAISAGAPPTPW</sequence>
<organism evidence="2 3">
    <name type="scientific">Panicum virgatum</name>
    <name type="common">Blackwell switchgrass</name>
    <dbReference type="NCBI Taxonomy" id="38727"/>
    <lineage>
        <taxon>Eukaryota</taxon>
        <taxon>Viridiplantae</taxon>
        <taxon>Streptophyta</taxon>
        <taxon>Embryophyta</taxon>
        <taxon>Tracheophyta</taxon>
        <taxon>Spermatophyta</taxon>
        <taxon>Magnoliopsida</taxon>
        <taxon>Liliopsida</taxon>
        <taxon>Poales</taxon>
        <taxon>Poaceae</taxon>
        <taxon>PACMAD clade</taxon>
        <taxon>Panicoideae</taxon>
        <taxon>Panicodae</taxon>
        <taxon>Paniceae</taxon>
        <taxon>Panicinae</taxon>
        <taxon>Panicum</taxon>
        <taxon>Panicum sect. Hiantes</taxon>
    </lineage>
</organism>
<dbReference type="EMBL" id="CM029045">
    <property type="protein sequence ID" value="KAG2595027.1"/>
    <property type="molecule type" value="Genomic_DNA"/>
</dbReference>
<evidence type="ECO:0000313" key="2">
    <source>
        <dbReference type="EMBL" id="KAG2595027.1"/>
    </source>
</evidence>